<name>A0A0S4TZB9_RALSL</name>
<proteinExistence type="predicted"/>
<protein>
    <submittedName>
        <fullName evidence="1">Uncharacterized protein</fullName>
    </submittedName>
</protein>
<sequence>MPITLPLPTLLRTVLLVAIGPERSAGLAHKGADGDRCGLGWLEALRIRDAQQGVPRRAELVEFDGLASRAESHTHSVQWVGHCITLVYGKEPPATGESCAQPTLGSEVLDVHPIAAPRCLLTRSQHSCKRAVQDFQAVTSKY</sequence>
<organism evidence="1">
    <name type="scientific">Ralstonia solanacearum</name>
    <name type="common">Pseudomonas solanacearum</name>
    <dbReference type="NCBI Taxonomy" id="305"/>
    <lineage>
        <taxon>Bacteria</taxon>
        <taxon>Pseudomonadati</taxon>
        <taxon>Pseudomonadota</taxon>
        <taxon>Betaproteobacteria</taxon>
        <taxon>Burkholderiales</taxon>
        <taxon>Burkholderiaceae</taxon>
        <taxon>Ralstonia</taxon>
        <taxon>Ralstonia solanacearum species complex</taxon>
    </lineage>
</organism>
<dbReference type="AlphaFoldDB" id="A0A0S4TZB9"/>
<reference evidence="1" key="1">
    <citation type="submission" date="2015-10" db="EMBL/GenBank/DDBJ databases">
        <authorList>
            <person name="Gilbert D.G."/>
        </authorList>
    </citation>
    <scope>NUCLEOTIDE SEQUENCE</scope>
    <source>
        <strain evidence="1">Phyl III-seqv23</strain>
    </source>
</reference>
<accession>A0A0S4TZB9</accession>
<gene>
    <name evidence="1" type="ORF">RUN39_v1_1290002</name>
</gene>
<dbReference type="EMBL" id="LN899819">
    <property type="protein sequence ID" value="CUV15346.1"/>
    <property type="molecule type" value="Genomic_DNA"/>
</dbReference>
<evidence type="ECO:0000313" key="1">
    <source>
        <dbReference type="EMBL" id="CUV15346.1"/>
    </source>
</evidence>